<keyword evidence="1" id="KW-0812">Transmembrane</keyword>
<keyword evidence="1" id="KW-1133">Transmembrane helix</keyword>
<reference evidence="2" key="1">
    <citation type="submission" date="2021-06" db="EMBL/GenBank/DDBJ databases">
        <authorList>
            <person name="Hodson N. C."/>
            <person name="Mongue J. A."/>
            <person name="Jaron S. K."/>
        </authorList>
    </citation>
    <scope>NUCLEOTIDE SEQUENCE</scope>
</reference>
<feature type="transmembrane region" description="Helical" evidence="1">
    <location>
        <begin position="133"/>
        <end position="150"/>
    </location>
</feature>
<evidence type="ECO:0000256" key="1">
    <source>
        <dbReference type="SAM" id="Phobius"/>
    </source>
</evidence>
<dbReference type="AlphaFoldDB" id="A0A8J2NYS9"/>
<keyword evidence="3" id="KW-1185">Reference proteome</keyword>
<dbReference type="Proteomes" id="UP000708208">
    <property type="component" value="Unassembled WGS sequence"/>
</dbReference>
<keyword evidence="1" id="KW-0472">Membrane</keyword>
<proteinExistence type="predicted"/>
<protein>
    <submittedName>
        <fullName evidence="2">Uncharacterized protein</fullName>
    </submittedName>
</protein>
<comment type="caution">
    <text evidence="2">The sequence shown here is derived from an EMBL/GenBank/DDBJ whole genome shotgun (WGS) entry which is preliminary data.</text>
</comment>
<sequence>MLAGNLKTWRKNINLQKVVIVFETDISEYESNIMVNLHKMHKTEMFKYLDRAFPYLKLQLILSNKFNYTLTDIRSHNFQSYFEAGVLYSNSFTKNPFVDSLAFASFQSYRIVYNKPGVFRRSRFIDLLVPLDLLPWILLVVAILAITFLNRKILKTDEFVKYLLLTLSPLLFQILPNRCKYAYSAWVLCAFLLSNFYLAKLKSWVFLPSIISESKTLDQLLSDNYTIYALQADLKAMQNSYSSSMRTIQSLQDSSIAAGVLKEQSFLLSILKELDEDDYLDVRKGARIHGEGIISIYPVLDSEVYTLVFKQNYYISSGSYFDWEIFWTFLLPNGDLVVTAFKTLQSSGIYQYWMSCYEETSKQLHLKYAEESKGEQHRSVESLQDSTLRRRIQPKKLTLEDSIIKDAFIVWAVSLGISIVTAVSEFNCNRIRLIFNYIRANSWKINF</sequence>
<gene>
    <name evidence="2" type="ORF">AFUS01_LOCUS14493</name>
</gene>
<dbReference type="EMBL" id="CAJVCH010123461">
    <property type="protein sequence ID" value="CAG7725539.1"/>
    <property type="molecule type" value="Genomic_DNA"/>
</dbReference>
<evidence type="ECO:0000313" key="3">
    <source>
        <dbReference type="Proteomes" id="UP000708208"/>
    </source>
</evidence>
<organism evidence="2 3">
    <name type="scientific">Allacma fusca</name>
    <dbReference type="NCBI Taxonomy" id="39272"/>
    <lineage>
        <taxon>Eukaryota</taxon>
        <taxon>Metazoa</taxon>
        <taxon>Ecdysozoa</taxon>
        <taxon>Arthropoda</taxon>
        <taxon>Hexapoda</taxon>
        <taxon>Collembola</taxon>
        <taxon>Symphypleona</taxon>
        <taxon>Sminthuridae</taxon>
        <taxon>Allacma</taxon>
    </lineage>
</organism>
<evidence type="ECO:0000313" key="2">
    <source>
        <dbReference type="EMBL" id="CAG7725539.1"/>
    </source>
</evidence>
<accession>A0A8J2NYS9</accession>
<name>A0A8J2NYS9_9HEXA</name>